<accession>A0A9W6ZE32</accession>
<keyword evidence="1" id="KW-0812">Transmembrane</keyword>
<comment type="caution">
    <text evidence="3">The sequence shown here is derived from an EMBL/GenBank/DDBJ whole genome shotgun (WGS) entry which is preliminary data.</text>
</comment>
<dbReference type="AlphaFoldDB" id="A0A9W6ZE32"/>
<keyword evidence="1" id="KW-1133">Transmembrane helix</keyword>
<sequence length="243" mass="27876">MVALFILLTVFFTVLVILKDANNELAFDRKWVEFLLATIQPDDEPRKKVEGNGEFLEIRLDTSAAVEGFTALYKFVKAYTVHWNMQFHASSFIMLGTVCVASVVVIFIGSVFDIELDVWNTYLMATATIIWPIVLRGLFNVVKIDELLDARLQRHLRHQRRLNEKILRLGEKHHSSEDAVKLRRVCEEIDSLIEEIQDTHKTIKLLGKIPLNKTNMIRLAGAMAAGIFTTILRSAFDFDELKR</sequence>
<gene>
    <name evidence="3" type="ORF">TrRE_jg4175</name>
</gene>
<evidence type="ECO:0000256" key="1">
    <source>
        <dbReference type="SAM" id="Phobius"/>
    </source>
</evidence>
<feature type="signal peptide" evidence="2">
    <location>
        <begin position="1"/>
        <end position="21"/>
    </location>
</feature>
<dbReference type="OrthoDB" id="199401at2759"/>
<evidence type="ECO:0000313" key="3">
    <source>
        <dbReference type="EMBL" id="GMH48849.1"/>
    </source>
</evidence>
<dbReference type="Proteomes" id="UP001165082">
    <property type="component" value="Unassembled WGS sequence"/>
</dbReference>
<keyword evidence="4" id="KW-1185">Reference proteome</keyword>
<feature type="transmembrane region" description="Helical" evidence="1">
    <location>
        <begin position="216"/>
        <end position="236"/>
    </location>
</feature>
<dbReference type="EMBL" id="BRXZ01001887">
    <property type="protein sequence ID" value="GMH48849.1"/>
    <property type="molecule type" value="Genomic_DNA"/>
</dbReference>
<feature type="transmembrane region" description="Helical" evidence="1">
    <location>
        <begin position="119"/>
        <end position="139"/>
    </location>
</feature>
<protein>
    <submittedName>
        <fullName evidence="3">Uncharacterized protein</fullName>
    </submittedName>
</protein>
<evidence type="ECO:0000256" key="2">
    <source>
        <dbReference type="SAM" id="SignalP"/>
    </source>
</evidence>
<feature type="chain" id="PRO_5040963398" evidence="2">
    <location>
        <begin position="22"/>
        <end position="243"/>
    </location>
</feature>
<keyword evidence="2" id="KW-0732">Signal</keyword>
<evidence type="ECO:0000313" key="4">
    <source>
        <dbReference type="Proteomes" id="UP001165082"/>
    </source>
</evidence>
<feature type="transmembrane region" description="Helical" evidence="1">
    <location>
        <begin position="92"/>
        <end position="112"/>
    </location>
</feature>
<keyword evidence="1" id="KW-0472">Membrane</keyword>
<organism evidence="3 4">
    <name type="scientific">Triparma retinervis</name>
    <dbReference type="NCBI Taxonomy" id="2557542"/>
    <lineage>
        <taxon>Eukaryota</taxon>
        <taxon>Sar</taxon>
        <taxon>Stramenopiles</taxon>
        <taxon>Ochrophyta</taxon>
        <taxon>Bolidophyceae</taxon>
        <taxon>Parmales</taxon>
        <taxon>Triparmaceae</taxon>
        <taxon>Triparma</taxon>
    </lineage>
</organism>
<proteinExistence type="predicted"/>
<reference evidence="3" key="1">
    <citation type="submission" date="2022-07" db="EMBL/GenBank/DDBJ databases">
        <title>Genome analysis of Parmales, a sister group of diatoms, reveals the evolutionary specialization of diatoms from phago-mixotrophs to photoautotrophs.</title>
        <authorList>
            <person name="Ban H."/>
            <person name="Sato S."/>
            <person name="Yoshikawa S."/>
            <person name="Kazumasa Y."/>
            <person name="Nakamura Y."/>
            <person name="Ichinomiya M."/>
            <person name="Saitoh K."/>
            <person name="Sato N."/>
            <person name="Blanc-Mathieu R."/>
            <person name="Endo H."/>
            <person name="Kuwata A."/>
            <person name="Ogata H."/>
        </authorList>
    </citation>
    <scope>NUCLEOTIDE SEQUENCE</scope>
</reference>
<name>A0A9W6ZE32_9STRA</name>